<protein>
    <submittedName>
        <fullName evidence="1">Uncharacterized protein</fullName>
    </submittedName>
</protein>
<name>A0A445N0Q1_9BACT</name>
<dbReference type="EMBL" id="OJIN01000195">
    <property type="protein sequence ID" value="SPD75338.1"/>
    <property type="molecule type" value="Genomic_DNA"/>
</dbReference>
<organism evidence="1">
    <name type="scientific">uncultured Desulfobacterium sp</name>
    <dbReference type="NCBI Taxonomy" id="201089"/>
    <lineage>
        <taxon>Bacteria</taxon>
        <taxon>Pseudomonadati</taxon>
        <taxon>Thermodesulfobacteriota</taxon>
        <taxon>Desulfobacteria</taxon>
        <taxon>Desulfobacterales</taxon>
        <taxon>Desulfobacteriaceae</taxon>
        <taxon>Desulfobacterium</taxon>
        <taxon>environmental samples</taxon>
    </lineage>
</organism>
<sequence length="41" mass="4860">MITKTRDFNPSVIRRIHNGLTLFSGYFVTIDPKLYFIHPYS</sequence>
<accession>A0A445N0Q1</accession>
<proteinExistence type="predicted"/>
<gene>
    <name evidence="1" type="ORF">PITCH_A520043</name>
</gene>
<dbReference type="AlphaFoldDB" id="A0A445N0Q1"/>
<evidence type="ECO:0000313" key="1">
    <source>
        <dbReference type="EMBL" id="SPD75338.1"/>
    </source>
</evidence>
<reference evidence="1" key="1">
    <citation type="submission" date="2018-01" db="EMBL/GenBank/DDBJ databases">
        <authorList>
            <person name="Regsiter A."/>
            <person name="William W."/>
        </authorList>
    </citation>
    <scope>NUCLEOTIDE SEQUENCE</scope>
    <source>
        <strain evidence="1">TRIP AH-1</strain>
    </source>
</reference>